<gene>
    <name evidence="1" type="ORF">LOK49_LG09G01830</name>
</gene>
<evidence type="ECO:0000313" key="2">
    <source>
        <dbReference type="Proteomes" id="UP001060215"/>
    </source>
</evidence>
<evidence type="ECO:0000313" key="1">
    <source>
        <dbReference type="EMBL" id="KAI8001631.1"/>
    </source>
</evidence>
<name>A0ACC0GQ73_9ERIC</name>
<dbReference type="EMBL" id="CM045765">
    <property type="protein sequence ID" value="KAI8001631.1"/>
    <property type="molecule type" value="Genomic_DNA"/>
</dbReference>
<comment type="caution">
    <text evidence="1">The sequence shown here is derived from an EMBL/GenBank/DDBJ whole genome shotgun (WGS) entry which is preliminary data.</text>
</comment>
<sequence length="111" mass="12950">MSKRKLVNEAEWLTLKIVDGGQISQLSFPLSQVNDFILKKLKQSQRNILDLGGDLDLKLVNFYTNKSYDVNLKKLEGRDTYTFLLSDEIKFKPGPEIKMRYDNQSLQFYLV</sequence>
<accession>A0ACC0GQ73</accession>
<proteinExistence type="predicted"/>
<protein>
    <submittedName>
        <fullName evidence="1">Uncharacterized protein</fullName>
    </submittedName>
</protein>
<reference evidence="1 2" key="1">
    <citation type="journal article" date="2022" name="Plant J.">
        <title>Chromosome-level genome of Camellia lanceoleosa provides a valuable resource for understanding genome evolution and self-incompatibility.</title>
        <authorList>
            <person name="Gong W."/>
            <person name="Xiao S."/>
            <person name="Wang L."/>
            <person name="Liao Z."/>
            <person name="Chang Y."/>
            <person name="Mo W."/>
            <person name="Hu G."/>
            <person name="Li W."/>
            <person name="Zhao G."/>
            <person name="Zhu H."/>
            <person name="Hu X."/>
            <person name="Ji K."/>
            <person name="Xiang X."/>
            <person name="Song Q."/>
            <person name="Yuan D."/>
            <person name="Jin S."/>
            <person name="Zhang L."/>
        </authorList>
    </citation>
    <scope>NUCLEOTIDE SEQUENCE [LARGE SCALE GENOMIC DNA]</scope>
    <source>
        <strain evidence="1">SQ_2022a</strain>
    </source>
</reference>
<dbReference type="Proteomes" id="UP001060215">
    <property type="component" value="Chromosome 8"/>
</dbReference>
<organism evidence="1 2">
    <name type="scientific">Camellia lanceoleosa</name>
    <dbReference type="NCBI Taxonomy" id="1840588"/>
    <lineage>
        <taxon>Eukaryota</taxon>
        <taxon>Viridiplantae</taxon>
        <taxon>Streptophyta</taxon>
        <taxon>Embryophyta</taxon>
        <taxon>Tracheophyta</taxon>
        <taxon>Spermatophyta</taxon>
        <taxon>Magnoliopsida</taxon>
        <taxon>eudicotyledons</taxon>
        <taxon>Gunneridae</taxon>
        <taxon>Pentapetalae</taxon>
        <taxon>asterids</taxon>
        <taxon>Ericales</taxon>
        <taxon>Theaceae</taxon>
        <taxon>Camellia</taxon>
    </lineage>
</organism>
<keyword evidence="2" id="KW-1185">Reference proteome</keyword>